<evidence type="ECO:0000313" key="2">
    <source>
        <dbReference type="EMBL" id="GAA2126664.1"/>
    </source>
</evidence>
<protein>
    <submittedName>
        <fullName evidence="2">Uncharacterized protein</fullName>
    </submittedName>
</protein>
<accession>A0ABP5K8W1</accession>
<gene>
    <name evidence="2" type="ORF">GCM10009759_79160</name>
</gene>
<comment type="caution">
    <text evidence="2">The sequence shown here is derived from an EMBL/GenBank/DDBJ whole genome shotgun (WGS) entry which is preliminary data.</text>
</comment>
<dbReference type="EMBL" id="BAAANS010000126">
    <property type="protein sequence ID" value="GAA2126664.1"/>
    <property type="molecule type" value="Genomic_DNA"/>
</dbReference>
<keyword evidence="3" id="KW-1185">Reference proteome</keyword>
<feature type="region of interest" description="Disordered" evidence="1">
    <location>
        <begin position="117"/>
        <end position="171"/>
    </location>
</feature>
<feature type="region of interest" description="Disordered" evidence="1">
    <location>
        <begin position="1"/>
        <end position="41"/>
    </location>
</feature>
<name>A0ABP5K8W1_9ACTN</name>
<evidence type="ECO:0000256" key="1">
    <source>
        <dbReference type="SAM" id="MobiDB-lite"/>
    </source>
</evidence>
<sequence>MIPPRKKPWAATGIHIRRPGDRSIDGARPDNSDGKSVRTDGRARVRVMAKDPNRQAVAGATITAVMAPATAGAAGQSARAVVSGPGVPGGVAASGLGDLGMRRVQDPPEQDIVGKVAKGGTTAGDAPIDQGPGVDTDAGTGEGLVPGPSHGPSGPDGALSNRRRAAQGSGWGAAGRCAVLNAMRNYSMVTL</sequence>
<reference evidence="3" key="1">
    <citation type="journal article" date="2019" name="Int. J. Syst. Evol. Microbiol.">
        <title>The Global Catalogue of Microorganisms (GCM) 10K type strain sequencing project: providing services to taxonomists for standard genome sequencing and annotation.</title>
        <authorList>
            <consortium name="The Broad Institute Genomics Platform"/>
            <consortium name="The Broad Institute Genome Sequencing Center for Infectious Disease"/>
            <person name="Wu L."/>
            <person name="Ma J."/>
        </authorList>
    </citation>
    <scope>NUCLEOTIDE SEQUENCE [LARGE SCALE GENOMIC DNA]</scope>
    <source>
        <strain evidence="3">JCM 14559</strain>
    </source>
</reference>
<organism evidence="2 3">
    <name type="scientific">Kitasatospora saccharophila</name>
    <dbReference type="NCBI Taxonomy" id="407973"/>
    <lineage>
        <taxon>Bacteria</taxon>
        <taxon>Bacillati</taxon>
        <taxon>Actinomycetota</taxon>
        <taxon>Actinomycetes</taxon>
        <taxon>Kitasatosporales</taxon>
        <taxon>Streptomycetaceae</taxon>
        <taxon>Kitasatospora</taxon>
    </lineage>
</organism>
<evidence type="ECO:0000313" key="3">
    <source>
        <dbReference type="Proteomes" id="UP001500897"/>
    </source>
</evidence>
<feature type="compositionally biased region" description="Low complexity" evidence="1">
    <location>
        <begin position="146"/>
        <end position="157"/>
    </location>
</feature>
<dbReference type="Proteomes" id="UP001500897">
    <property type="component" value="Unassembled WGS sequence"/>
</dbReference>
<feature type="compositionally biased region" description="Basic and acidic residues" evidence="1">
    <location>
        <begin position="18"/>
        <end position="41"/>
    </location>
</feature>
<proteinExistence type="predicted"/>